<protein>
    <submittedName>
        <fullName evidence="2">Uncharacterized protein</fullName>
    </submittedName>
</protein>
<feature type="chain" id="PRO_5043316134" evidence="1">
    <location>
        <begin position="19"/>
        <end position="111"/>
    </location>
</feature>
<dbReference type="AlphaFoldDB" id="A0AAV5SI31"/>
<evidence type="ECO:0000256" key="1">
    <source>
        <dbReference type="SAM" id="SignalP"/>
    </source>
</evidence>
<dbReference type="Proteomes" id="UP001432027">
    <property type="component" value="Unassembled WGS sequence"/>
</dbReference>
<name>A0AAV5SI31_9BILA</name>
<evidence type="ECO:0000313" key="3">
    <source>
        <dbReference type="Proteomes" id="UP001432027"/>
    </source>
</evidence>
<accession>A0AAV5SI31</accession>
<reference evidence="2" key="1">
    <citation type="submission" date="2023-10" db="EMBL/GenBank/DDBJ databases">
        <title>Genome assembly of Pristionchus species.</title>
        <authorList>
            <person name="Yoshida K."/>
            <person name="Sommer R.J."/>
        </authorList>
    </citation>
    <scope>NUCLEOTIDE SEQUENCE</scope>
    <source>
        <strain evidence="2">RS0144</strain>
    </source>
</reference>
<dbReference type="EMBL" id="BTSX01000002">
    <property type="protein sequence ID" value="GMS82550.1"/>
    <property type="molecule type" value="Genomic_DNA"/>
</dbReference>
<keyword evidence="3" id="KW-1185">Reference proteome</keyword>
<comment type="caution">
    <text evidence="2">The sequence shown here is derived from an EMBL/GenBank/DDBJ whole genome shotgun (WGS) entry which is preliminary data.</text>
</comment>
<keyword evidence="1" id="KW-0732">Signal</keyword>
<proteinExistence type="predicted"/>
<organism evidence="2 3">
    <name type="scientific">Pristionchus entomophagus</name>
    <dbReference type="NCBI Taxonomy" id="358040"/>
    <lineage>
        <taxon>Eukaryota</taxon>
        <taxon>Metazoa</taxon>
        <taxon>Ecdysozoa</taxon>
        <taxon>Nematoda</taxon>
        <taxon>Chromadorea</taxon>
        <taxon>Rhabditida</taxon>
        <taxon>Rhabditina</taxon>
        <taxon>Diplogasteromorpha</taxon>
        <taxon>Diplogasteroidea</taxon>
        <taxon>Neodiplogasteridae</taxon>
        <taxon>Pristionchus</taxon>
    </lineage>
</organism>
<sequence length="111" mass="12313">MRLAALMLFCAAVYSLEAAIVSREKRASLFDGFRFKSFKMTKRPSLPAPVEEPTPDTSFIVEKPPATMKPRLTLEEKFAMDLAQHGAVSTPSPRFSVFQSTPGGLWDFASK</sequence>
<feature type="signal peptide" evidence="1">
    <location>
        <begin position="1"/>
        <end position="18"/>
    </location>
</feature>
<evidence type="ECO:0000313" key="2">
    <source>
        <dbReference type="EMBL" id="GMS82550.1"/>
    </source>
</evidence>
<gene>
    <name evidence="2" type="ORF">PENTCL1PPCAC_4725</name>
</gene>